<dbReference type="InterPro" id="IPR005135">
    <property type="entry name" value="Endo/exonuclease/phosphatase"/>
</dbReference>
<evidence type="ECO:0000256" key="1">
    <source>
        <dbReference type="ARBA" id="ARBA00001936"/>
    </source>
</evidence>
<comment type="cofactor">
    <cofactor evidence="2">
        <name>Mg(2+)</name>
        <dbReference type="ChEBI" id="CHEBI:18420"/>
    </cofactor>
</comment>
<evidence type="ECO:0000259" key="7">
    <source>
        <dbReference type="Pfam" id="PF03372"/>
    </source>
</evidence>
<sequence>MKIISWNVNGLRAVLSKGALNDVKKHKPDVLCLQEIKVKPEQLSEEQTAEMEGYHGFWNSAQRPGYSGVATFSQELPDFNTAGLGDERFDVEGRTIRTDFEGITLFNIYVPNGQRDQTRLEYKLDFYAKLLEICDDLHDAGKQIIICGDINTAHQPIDLRNPKQNEKTSGFLPEERAWIDKYLEHELIDIYREVHGERVQYTWWTYRVNARQRNIGWRLDYFLISKDLINKVKDVIIYDEIEGSDHCPIGLDIRTRS</sequence>
<dbReference type="PROSITE" id="PS00728">
    <property type="entry name" value="AP_NUCLEASE_F1_3"/>
    <property type="match status" value="1"/>
</dbReference>
<keyword evidence="5" id="KW-0378">Hydrolase</keyword>
<evidence type="ECO:0000256" key="3">
    <source>
        <dbReference type="ARBA" id="ARBA00007092"/>
    </source>
</evidence>
<dbReference type="PROSITE" id="PS51435">
    <property type="entry name" value="AP_NUCLEASE_F1_4"/>
    <property type="match status" value="1"/>
</dbReference>
<keyword evidence="6" id="KW-0460">Magnesium</keyword>
<organism evidence="8">
    <name type="scientific">marine sediment metagenome</name>
    <dbReference type="NCBI Taxonomy" id="412755"/>
    <lineage>
        <taxon>unclassified sequences</taxon>
        <taxon>metagenomes</taxon>
        <taxon>ecological metagenomes</taxon>
    </lineage>
</organism>
<dbReference type="NCBIfam" id="TIGR00195">
    <property type="entry name" value="exoDNase_III"/>
    <property type="match status" value="1"/>
</dbReference>
<accession>X0U2L3</accession>
<evidence type="ECO:0000256" key="4">
    <source>
        <dbReference type="ARBA" id="ARBA00022723"/>
    </source>
</evidence>
<keyword evidence="4" id="KW-0479">Metal-binding</keyword>
<dbReference type="NCBIfam" id="TIGR00633">
    <property type="entry name" value="xth"/>
    <property type="match status" value="1"/>
</dbReference>
<dbReference type="PROSITE" id="PS00726">
    <property type="entry name" value="AP_NUCLEASE_F1_1"/>
    <property type="match status" value="1"/>
</dbReference>
<dbReference type="GO" id="GO:0003906">
    <property type="term" value="F:DNA-(apurinic or apyrimidinic site) endonuclease activity"/>
    <property type="evidence" value="ECO:0007669"/>
    <property type="project" value="TreeGrafter"/>
</dbReference>
<dbReference type="GO" id="GO:0006284">
    <property type="term" value="P:base-excision repair"/>
    <property type="evidence" value="ECO:0007669"/>
    <property type="project" value="TreeGrafter"/>
</dbReference>
<dbReference type="GO" id="GO:0046872">
    <property type="term" value="F:metal ion binding"/>
    <property type="evidence" value="ECO:0007669"/>
    <property type="project" value="UniProtKB-KW"/>
</dbReference>
<comment type="caution">
    <text evidence="8">The sequence shown here is derived from an EMBL/GenBank/DDBJ whole genome shotgun (WGS) entry which is preliminary data.</text>
</comment>
<evidence type="ECO:0000256" key="2">
    <source>
        <dbReference type="ARBA" id="ARBA00001946"/>
    </source>
</evidence>
<dbReference type="InterPro" id="IPR036691">
    <property type="entry name" value="Endo/exonu/phosph_ase_sf"/>
</dbReference>
<dbReference type="GO" id="GO:0008311">
    <property type="term" value="F:double-stranded DNA 3'-5' DNA exonuclease activity"/>
    <property type="evidence" value="ECO:0007669"/>
    <property type="project" value="TreeGrafter"/>
</dbReference>
<dbReference type="Gene3D" id="3.60.10.10">
    <property type="entry name" value="Endonuclease/exonuclease/phosphatase"/>
    <property type="match status" value="1"/>
</dbReference>
<dbReference type="EMBL" id="BARS01027615">
    <property type="protein sequence ID" value="GAF99998.1"/>
    <property type="molecule type" value="Genomic_DNA"/>
</dbReference>
<feature type="domain" description="Endonuclease/exonuclease/phosphatase" evidence="7">
    <location>
        <begin position="4"/>
        <end position="246"/>
    </location>
</feature>
<evidence type="ECO:0000256" key="5">
    <source>
        <dbReference type="ARBA" id="ARBA00022801"/>
    </source>
</evidence>
<dbReference type="FunFam" id="3.60.10.10:FF:000026">
    <property type="entry name" value="Exodeoxyribonuclease III"/>
    <property type="match status" value="1"/>
</dbReference>
<protein>
    <recommendedName>
        <fullName evidence="7">Endonuclease/exonuclease/phosphatase domain-containing protein</fullName>
    </recommendedName>
</protein>
<dbReference type="InterPro" id="IPR004808">
    <property type="entry name" value="AP_endonuc_1"/>
</dbReference>
<dbReference type="Pfam" id="PF03372">
    <property type="entry name" value="Exo_endo_phos"/>
    <property type="match status" value="1"/>
</dbReference>
<evidence type="ECO:0000313" key="8">
    <source>
        <dbReference type="EMBL" id="GAF99998.1"/>
    </source>
</evidence>
<dbReference type="PANTHER" id="PTHR22748">
    <property type="entry name" value="AP ENDONUCLEASE"/>
    <property type="match status" value="1"/>
</dbReference>
<dbReference type="InterPro" id="IPR020848">
    <property type="entry name" value="AP_endonuclease_F1_CS"/>
</dbReference>
<comment type="similarity">
    <text evidence="3">Belongs to the DNA repair enzymes AP/ExoA family.</text>
</comment>
<dbReference type="GO" id="GO:0003677">
    <property type="term" value="F:DNA binding"/>
    <property type="evidence" value="ECO:0007669"/>
    <property type="project" value="InterPro"/>
</dbReference>
<reference evidence="8" key="1">
    <citation type="journal article" date="2014" name="Front. Microbiol.">
        <title>High frequency of phylogenetically diverse reductive dehalogenase-homologous genes in deep subseafloor sedimentary metagenomes.</title>
        <authorList>
            <person name="Kawai M."/>
            <person name="Futagami T."/>
            <person name="Toyoda A."/>
            <person name="Takaki Y."/>
            <person name="Nishi S."/>
            <person name="Hori S."/>
            <person name="Arai W."/>
            <person name="Tsubouchi T."/>
            <person name="Morono Y."/>
            <person name="Uchiyama I."/>
            <person name="Ito T."/>
            <person name="Fujiyama A."/>
            <person name="Inagaki F."/>
            <person name="Takami H."/>
        </authorList>
    </citation>
    <scope>NUCLEOTIDE SEQUENCE</scope>
    <source>
        <strain evidence="8">Expedition CK06-06</strain>
    </source>
</reference>
<proteinExistence type="inferred from homology"/>
<dbReference type="PANTHER" id="PTHR22748:SF6">
    <property type="entry name" value="DNA-(APURINIC OR APYRIMIDINIC SITE) ENDONUCLEASE"/>
    <property type="match status" value="1"/>
</dbReference>
<dbReference type="SUPFAM" id="SSF56219">
    <property type="entry name" value="DNase I-like"/>
    <property type="match status" value="1"/>
</dbReference>
<dbReference type="AlphaFoldDB" id="X0U2L3"/>
<evidence type="ECO:0000256" key="6">
    <source>
        <dbReference type="ARBA" id="ARBA00022842"/>
    </source>
</evidence>
<comment type="cofactor">
    <cofactor evidence="1">
        <name>Mn(2+)</name>
        <dbReference type="ChEBI" id="CHEBI:29035"/>
    </cofactor>
</comment>
<name>X0U2L3_9ZZZZ</name>
<dbReference type="GO" id="GO:0008081">
    <property type="term" value="F:phosphoric diester hydrolase activity"/>
    <property type="evidence" value="ECO:0007669"/>
    <property type="project" value="TreeGrafter"/>
</dbReference>
<gene>
    <name evidence="8" type="ORF">S01H1_43352</name>
</gene>
<dbReference type="InterPro" id="IPR020847">
    <property type="entry name" value="AP_endonuclease_F1_BS"/>
</dbReference>